<gene>
    <name evidence="1" type="ORF">L1987_34173</name>
</gene>
<dbReference type="Proteomes" id="UP001056120">
    <property type="component" value="Linkage Group LG11"/>
</dbReference>
<proteinExistence type="predicted"/>
<reference evidence="1 2" key="2">
    <citation type="journal article" date="2022" name="Mol. Ecol. Resour.">
        <title>The genomes of chicory, endive, great burdock and yacon provide insights into Asteraceae paleo-polyploidization history and plant inulin production.</title>
        <authorList>
            <person name="Fan W."/>
            <person name="Wang S."/>
            <person name="Wang H."/>
            <person name="Wang A."/>
            <person name="Jiang F."/>
            <person name="Liu H."/>
            <person name="Zhao H."/>
            <person name="Xu D."/>
            <person name="Zhang Y."/>
        </authorList>
    </citation>
    <scope>NUCLEOTIDE SEQUENCE [LARGE SCALE GENOMIC DNA]</scope>
    <source>
        <strain evidence="2">cv. Yunnan</strain>
        <tissue evidence="1">Leaves</tissue>
    </source>
</reference>
<sequence>MTKVTTTKTLDVGYRAQISDSQLPRYRKTRPGLHIHRRSSKPLLRLVAANKKSISPLIIYHQIVLIHQSKHPIS</sequence>
<dbReference type="EMBL" id="CM042028">
    <property type="protein sequence ID" value="KAI3798889.1"/>
    <property type="molecule type" value="Genomic_DNA"/>
</dbReference>
<keyword evidence="2" id="KW-1185">Reference proteome</keyword>
<evidence type="ECO:0000313" key="2">
    <source>
        <dbReference type="Proteomes" id="UP001056120"/>
    </source>
</evidence>
<protein>
    <submittedName>
        <fullName evidence="1">Uncharacterized protein</fullName>
    </submittedName>
</protein>
<comment type="caution">
    <text evidence="1">The sequence shown here is derived from an EMBL/GenBank/DDBJ whole genome shotgun (WGS) entry which is preliminary data.</text>
</comment>
<reference evidence="2" key="1">
    <citation type="journal article" date="2022" name="Mol. Ecol. Resour.">
        <title>The genomes of chicory, endive, great burdock and yacon provide insights into Asteraceae palaeo-polyploidization history and plant inulin production.</title>
        <authorList>
            <person name="Fan W."/>
            <person name="Wang S."/>
            <person name="Wang H."/>
            <person name="Wang A."/>
            <person name="Jiang F."/>
            <person name="Liu H."/>
            <person name="Zhao H."/>
            <person name="Xu D."/>
            <person name="Zhang Y."/>
        </authorList>
    </citation>
    <scope>NUCLEOTIDE SEQUENCE [LARGE SCALE GENOMIC DNA]</scope>
    <source>
        <strain evidence="2">cv. Yunnan</strain>
    </source>
</reference>
<organism evidence="1 2">
    <name type="scientific">Smallanthus sonchifolius</name>
    <dbReference type="NCBI Taxonomy" id="185202"/>
    <lineage>
        <taxon>Eukaryota</taxon>
        <taxon>Viridiplantae</taxon>
        <taxon>Streptophyta</taxon>
        <taxon>Embryophyta</taxon>
        <taxon>Tracheophyta</taxon>
        <taxon>Spermatophyta</taxon>
        <taxon>Magnoliopsida</taxon>
        <taxon>eudicotyledons</taxon>
        <taxon>Gunneridae</taxon>
        <taxon>Pentapetalae</taxon>
        <taxon>asterids</taxon>
        <taxon>campanulids</taxon>
        <taxon>Asterales</taxon>
        <taxon>Asteraceae</taxon>
        <taxon>Asteroideae</taxon>
        <taxon>Heliantheae alliance</taxon>
        <taxon>Millerieae</taxon>
        <taxon>Smallanthus</taxon>
    </lineage>
</organism>
<evidence type="ECO:0000313" key="1">
    <source>
        <dbReference type="EMBL" id="KAI3798889.1"/>
    </source>
</evidence>
<accession>A0ACB9HT42</accession>
<name>A0ACB9HT42_9ASTR</name>